<dbReference type="Pfam" id="PF14808">
    <property type="entry name" value="TMEM164"/>
    <property type="match status" value="1"/>
</dbReference>
<proteinExistence type="predicted"/>
<evidence type="ECO:0000313" key="3">
    <source>
        <dbReference type="Proteomes" id="UP000031563"/>
    </source>
</evidence>
<dbReference type="InterPro" id="IPR011737">
    <property type="entry name" value="CHP02206_TP0381"/>
</dbReference>
<name>A0A0F5IBJ9_BACTR</name>
<protein>
    <submittedName>
        <fullName evidence="2">ABC transporter, permease protein</fullName>
    </submittedName>
</protein>
<evidence type="ECO:0000313" key="2">
    <source>
        <dbReference type="EMBL" id="KKB42522.1"/>
    </source>
</evidence>
<gene>
    <name evidence="2" type="ORF">QY95_00371</name>
</gene>
<keyword evidence="1" id="KW-0472">Membrane</keyword>
<dbReference type="NCBIfam" id="TIGR02206">
    <property type="entry name" value="intg_mem_TP0381"/>
    <property type="match status" value="1"/>
</dbReference>
<feature type="transmembrane region" description="Helical" evidence="1">
    <location>
        <begin position="79"/>
        <end position="97"/>
    </location>
</feature>
<accession>A0A0F5IBJ9</accession>
<evidence type="ECO:0000256" key="1">
    <source>
        <dbReference type="SAM" id="Phobius"/>
    </source>
</evidence>
<keyword evidence="1" id="KW-0812">Transmembrane</keyword>
<dbReference type="AlphaFoldDB" id="A0A0F5IBJ9"/>
<organism evidence="2 3">
    <name type="scientific">Bacillus thermotolerans</name>
    <name type="common">Quasibacillus thermotolerans</name>
    <dbReference type="NCBI Taxonomy" id="1221996"/>
    <lineage>
        <taxon>Bacteria</taxon>
        <taxon>Bacillati</taxon>
        <taxon>Bacillota</taxon>
        <taxon>Bacilli</taxon>
        <taxon>Bacillales</taxon>
        <taxon>Bacillaceae</taxon>
        <taxon>Bacillus</taxon>
    </lineage>
</organism>
<sequence>MDWFSKSYEAFEFHMFSASHITVWVILAATVLLTFLYRSRFTEVTSRRVEVSLAFILILLEASYHGWMLRTGTWSVSHALPLELCSLSVFLTVALLLTRKKVLYDILLFIGVLGASQALITPYLYFDFPHFRFFHFFGTHSIIFWTPLYFTWIRGYRPTLSSVIRTMLFLNLLVPPVLLINKLTNGNYLYLAHKPETASLLDLLGPYPWYIVSLEGVAFLLSLGIWLLFKEKEPSIFTNREYRRP</sequence>
<dbReference type="EMBL" id="JWIR02000012">
    <property type="protein sequence ID" value="KKB42522.1"/>
    <property type="molecule type" value="Genomic_DNA"/>
</dbReference>
<feature type="transmembrane region" description="Helical" evidence="1">
    <location>
        <begin position="104"/>
        <end position="125"/>
    </location>
</feature>
<dbReference type="STRING" id="1221996.QY95_00371"/>
<keyword evidence="1" id="KW-1133">Transmembrane helix</keyword>
<feature type="transmembrane region" description="Helical" evidence="1">
    <location>
        <begin position="131"/>
        <end position="150"/>
    </location>
</feature>
<dbReference type="OrthoDB" id="9813172at2"/>
<reference evidence="2" key="1">
    <citation type="submission" date="2015-02" db="EMBL/GenBank/DDBJ databases">
        <title>Genome Assembly of Bacillaceae bacterium MTCC 8252.</title>
        <authorList>
            <person name="Verma A."/>
            <person name="Khatri I."/>
            <person name="Mual P."/>
            <person name="Subramanian S."/>
            <person name="Krishnamurthi S."/>
        </authorList>
    </citation>
    <scope>NUCLEOTIDE SEQUENCE [LARGE SCALE GENOMIC DNA]</scope>
    <source>
        <strain evidence="2">MTCC 8252</strain>
    </source>
</reference>
<comment type="caution">
    <text evidence="2">The sequence shown here is derived from an EMBL/GenBank/DDBJ whole genome shotgun (WGS) entry which is preliminary data.</text>
</comment>
<dbReference type="Proteomes" id="UP000031563">
    <property type="component" value="Unassembled WGS sequence"/>
</dbReference>
<feature type="transmembrane region" description="Helical" evidence="1">
    <location>
        <begin position="15"/>
        <end position="37"/>
    </location>
</feature>
<feature type="transmembrane region" description="Helical" evidence="1">
    <location>
        <begin position="207"/>
        <end position="229"/>
    </location>
</feature>
<feature type="transmembrane region" description="Helical" evidence="1">
    <location>
        <begin position="162"/>
        <end position="180"/>
    </location>
</feature>
<keyword evidence="3" id="KW-1185">Reference proteome</keyword>
<feature type="transmembrane region" description="Helical" evidence="1">
    <location>
        <begin position="49"/>
        <end position="67"/>
    </location>
</feature>
<dbReference type="RefSeq" id="WP_040036344.1">
    <property type="nucleotide sequence ID" value="NZ_JWIQ02000004.1"/>
</dbReference>